<dbReference type="GO" id="GO:0000045">
    <property type="term" value="P:autophagosome assembly"/>
    <property type="evidence" value="ECO:0007669"/>
    <property type="project" value="TreeGrafter"/>
</dbReference>
<dbReference type="SMART" id="SM00220">
    <property type="entry name" value="S_TKc"/>
    <property type="match status" value="1"/>
</dbReference>
<dbReference type="InterPro" id="IPR000719">
    <property type="entry name" value="Prot_kinase_dom"/>
</dbReference>
<feature type="region of interest" description="Disordered" evidence="13">
    <location>
        <begin position="478"/>
        <end position="512"/>
    </location>
</feature>
<evidence type="ECO:0000256" key="7">
    <source>
        <dbReference type="ARBA" id="ARBA00022840"/>
    </source>
</evidence>
<keyword evidence="3" id="KW-0723">Serine/threonine-protein kinase</keyword>
<dbReference type="PROSITE" id="PS00108">
    <property type="entry name" value="PROTEIN_KINASE_ST"/>
    <property type="match status" value="1"/>
</dbReference>
<evidence type="ECO:0000256" key="4">
    <source>
        <dbReference type="ARBA" id="ARBA00022679"/>
    </source>
</evidence>
<dbReference type="PANTHER" id="PTHR24348">
    <property type="entry name" value="SERINE/THREONINE-PROTEIN KINASE UNC-51-RELATED"/>
    <property type="match status" value="1"/>
</dbReference>
<dbReference type="SUPFAM" id="SSF56112">
    <property type="entry name" value="Protein kinase-like (PK-like)"/>
    <property type="match status" value="1"/>
</dbReference>
<feature type="domain" description="Protein kinase" evidence="14">
    <location>
        <begin position="214"/>
        <end position="467"/>
    </location>
</feature>
<evidence type="ECO:0000256" key="8">
    <source>
        <dbReference type="ARBA" id="ARBA00023006"/>
    </source>
</evidence>
<evidence type="ECO:0000259" key="14">
    <source>
        <dbReference type="PROSITE" id="PS50011"/>
    </source>
</evidence>
<evidence type="ECO:0000256" key="3">
    <source>
        <dbReference type="ARBA" id="ARBA00022527"/>
    </source>
</evidence>
<evidence type="ECO:0000256" key="9">
    <source>
        <dbReference type="ARBA" id="ARBA00030237"/>
    </source>
</evidence>
<evidence type="ECO:0000256" key="13">
    <source>
        <dbReference type="SAM" id="MobiDB-lite"/>
    </source>
</evidence>
<dbReference type="EC" id="2.7.11.1" evidence="2"/>
<dbReference type="EMBL" id="FJUX01000012">
    <property type="protein sequence ID" value="CZS92460.1"/>
    <property type="molecule type" value="Genomic_DNA"/>
</dbReference>
<feature type="region of interest" description="Disordered" evidence="13">
    <location>
        <begin position="746"/>
        <end position="815"/>
    </location>
</feature>
<evidence type="ECO:0000313" key="15">
    <source>
        <dbReference type="EMBL" id="CZS92460.1"/>
    </source>
</evidence>
<dbReference type="InterPro" id="IPR008271">
    <property type="entry name" value="Ser/Thr_kinase_AS"/>
</dbReference>
<dbReference type="SUPFAM" id="SSF49879">
    <property type="entry name" value="SMAD/FHA domain"/>
    <property type="match status" value="1"/>
</dbReference>
<reference evidence="16" key="1">
    <citation type="submission" date="2016-03" db="EMBL/GenBank/DDBJ databases">
        <authorList>
            <person name="Guldener U."/>
        </authorList>
    </citation>
    <scope>NUCLEOTIDE SEQUENCE [LARGE SCALE GENOMIC DNA]</scope>
    <source>
        <strain evidence="16">04CH-RAC-A.6.1</strain>
    </source>
</reference>
<dbReference type="InterPro" id="IPR017441">
    <property type="entry name" value="Protein_kinase_ATP_BS"/>
</dbReference>
<dbReference type="InterPro" id="IPR011009">
    <property type="entry name" value="Kinase-like_dom_sf"/>
</dbReference>
<feature type="compositionally biased region" description="Polar residues" evidence="13">
    <location>
        <begin position="493"/>
        <end position="503"/>
    </location>
</feature>
<sequence length="875" mass="98674">MQYRDLSKAVLSLQPRSVEANMSLNIPFNYPFITQEKNEIKPIKRTDRDATPHLAPSTVKITVQTDKIPRNKHGWIFGSDPQICDYLLDADKSHGVSGGHFEIYYNWESMVLMIRNLSHNRLGMEADEGLEIIEHTRALCQADCHISVGLLTFHLEIPEHGELLPLYIKNLEIHRNTLATVPELSSLAVKQRGIVTPAVYKFLATATSTSTSKYIRRHKLGTGASGSVYNGIGKTSGNEVALKEFRNKRKAEEISVEIKILRSLRHAHIVRYIDFVTDPEPLLVMELISGGNLATLQDVSLHETLKLGQQTIQGVSYLHDNEITHRDIKPANILIVSRGHHFKCKLADFGESSVNSSLDTYCGTSMYQAPEVLNPPYSNAVDIWSLGIILVEYWYDWYPNELPTPSRDSWFRTRRVQASSELQRFWKARPEEENSPMAQILLQMLQLDPEERIKASVCRTCLDGITLPDESRPCQELRLSRKRNSEQAGHGNPSASRNTSRNPHQMVAETSRPVLPTIVESLDIERSVHQPQFSETTSISGSVRLENSSPKTCFEITEELAASRYLGEQIIRLDQQMKRINASDILKAACKGTASRLLLRYTRYSTSKGTQISYKEGEALLRLLNLSQSSIQSVIQAMEKGQAQLVVPKERARPQYEQVWGIIRLDPEAATMNAADLIGVAGVPKRFEAGLRKNFFTSHTTIRAHGRMGTYVSNKEGLKLCGYLALPRGLIEKAIAEQQKLTLEMRSTSCNRQQKRANRAKRSLGMTQPERAKVSEEPLDKRSGGPPGVGRKRQVEIDNEGYKDDKDDEEVHEDEPLKRIKHNAATGFFDRTNPPNLPVQLFLLSDSQQYLIQLFEPRYTLSPLSTVCHDVSSFG</sequence>
<dbReference type="AlphaFoldDB" id="A0A1E1K3L2"/>
<evidence type="ECO:0000256" key="1">
    <source>
        <dbReference type="ARBA" id="ARBA00004623"/>
    </source>
</evidence>
<keyword evidence="16" id="KW-1185">Reference proteome</keyword>
<gene>
    <name evidence="15" type="ORF">RAG0_03015</name>
</gene>
<keyword evidence="7 12" id="KW-0067">ATP-binding</keyword>
<proteinExistence type="predicted"/>
<evidence type="ECO:0000256" key="11">
    <source>
        <dbReference type="ARBA" id="ARBA00048679"/>
    </source>
</evidence>
<keyword evidence="6" id="KW-0418">Kinase</keyword>
<evidence type="ECO:0000256" key="12">
    <source>
        <dbReference type="PROSITE-ProRule" id="PRU10141"/>
    </source>
</evidence>
<evidence type="ECO:0000313" key="16">
    <source>
        <dbReference type="Proteomes" id="UP000178912"/>
    </source>
</evidence>
<dbReference type="PANTHER" id="PTHR24348:SF22">
    <property type="entry name" value="NON-SPECIFIC SERINE_THREONINE PROTEIN KINASE"/>
    <property type="match status" value="1"/>
</dbReference>
<keyword evidence="5 12" id="KW-0547">Nucleotide-binding</keyword>
<organism evidence="15 16">
    <name type="scientific">Rhynchosporium agropyri</name>
    <dbReference type="NCBI Taxonomy" id="914238"/>
    <lineage>
        <taxon>Eukaryota</taxon>
        <taxon>Fungi</taxon>
        <taxon>Dikarya</taxon>
        <taxon>Ascomycota</taxon>
        <taxon>Pezizomycotina</taxon>
        <taxon>Leotiomycetes</taxon>
        <taxon>Helotiales</taxon>
        <taxon>Ploettnerulaceae</taxon>
        <taxon>Rhynchosporium</taxon>
    </lineage>
</organism>
<feature type="compositionally biased region" description="Basic residues" evidence="13">
    <location>
        <begin position="753"/>
        <end position="762"/>
    </location>
</feature>
<dbReference type="InterPro" id="IPR008984">
    <property type="entry name" value="SMAD_FHA_dom_sf"/>
</dbReference>
<dbReference type="GO" id="GO:0034045">
    <property type="term" value="C:phagophore assembly site membrane"/>
    <property type="evidence" value="ECO:0007669"/>
    <property type="project" value="UniProtKB-SubCell"/>
</dbReference>
<dbReference type="GO" id="GO:0005829">
    <property type="term" value="C:cytosol"/>
    <property type="evidence" value="ECO:0007669"/>
    <property type="project" value="TreeGrafter"/>
</dbReference>
<name>A0A1E1K3L2_9HELO</name>
<dbReference type="PROSITE" id="PS00107">
    <property type="entry name" value="PROTEIN_KINASE_ATP"/>
    <property type="match status" value="1"/>
</dbReference>
<protein>
    <recommendedName>
        <fullName evidence="2">non-specific serine/threonine protein kinase</fullName>
        <ecNumber evidence="2">2.7.11.1</ecNumber>
    </recommendedName>
    <alternativeName>
        <fullName evidence="9">Autophagy-related protein 1</fullName>
    </alternativeName>
</protein>
<accession>A0A1E1K3L2</accession>
<dbReference type="GO" id="GO:0005776">
    <property type="term" value="C:autophagosome"/>
    <property type="evidence" value="ECO:0007669"/>
    <property type="project" value="TreeGrafter"/>
</dbReference>
<dbReference type="Pfam" id="PF00069">
    <property type="entry name" value="Pkinase"/>
    <property type="match status" value="1"/>
</dbReference>
<keyword evidence="4" id="KW-0808">Transferase</keyword>
<evidence type="ECO:0000256" key="5">
    <source>
        <dbReference type="ARBA" id="ARBA00022741"/>
    </source>
</evidence>
<comment type="subcellular location">
    <subcellularLocation>
        <location evidence="1">Preautophagosomal structure membrane</location>
        <topology evidence="1">Peripheral membrane protein</topology>
    </subcellularLocation>
</comment>
<dbReference type="PROSITE" id="PS50011">
    <property type="entry name" value="PROTEIN_KINASE_DOM"/>
    <property type="match status" value="1"/>
</dbReference>
<dbReference type="CDD" id="cd00180">
    <property type="entry name" value="PKc"/>
    <property type="match status" value="1"/>
</dbReference>
<evidence type="ECO:0000256" key="2">
    <source>
        <dbReference type="ARBA" id="ARBA00012513"/>
    </source>
</evidence>
<evidence type="ECO:0000256" key="6">
    <source>
        <dbReference type="ARBA" id="ARBA00022777"/>
    </source>
</evidence>
<dbReference type="OrthoDB" id="4062651at2759"/>
<comment type="catalytic activity">
    <reaction evidence="10">
        <text>L-threonyl-[protein] + ATP = O-phospho-L-threonyl-[protein] + ADP + H(+)</text>
        <dbReference type="Rhea" id="RHEA:46608"/>
        <dbReference type="Rhea" id="RHEA-COMP:11060"/>
        <dbReference type="Rhea" id="RHEA-COMP:11605"/>
        <dbReference type="ChEBI" id="CHEBI:15378"/>
        <dbReference type="ChEBI" id="CHEBI:30013"/>
        <dbReference type="ChEBI" id="CHEBI:30616"/>
        <dbReference type="ChEBI" id="CHEBI:61977"/>
        <dbReference type="ChEBI" id="CHEBI:456216"/>
        <dbReference type="EC" id="2.7.11.1"/>
    </reaction>
</comment>
<evidence type="ECO:0000256" key="10">
    <source>
        <dbReference type="ARBA" id="ARBA00047899"/>
    </source>
</evidence>
<feature type="compositionally biased region" description="Basic and acidic residues" evidence="13">
    <location>
        <begin position="770"/>
        <end position="783"/>
    </location>
</feature>
<feature type="compositionally biased region" description="Basic and acidic residues" evidence="13">
    <location>
        <begin position="793"/>
        <end position="805"/>
    </location>
</feature>
<dbReference type="Gene3D" id="3.30.200.20">
    <property type="entry name" value="Phosphorylase Kinase, domain 1"/>
    <property type="match status" value="1"/>
</dbReference>
<dbReference type="Gene3D" id="1.10.510.10">
    <property type="entry name" value="Transferase(Phosphotransferase) domain 1"/>
    <property type="match status" value="1"/>
</dbReference>
<dbReference type="GO" id="GO:0010506">
    <property type="term" value="P:regulation of autophagy"/>
    <property type="evidence" value="ECO:0007669"/>
    <property type="project" value="InterPro"/>
</dbReference>
<dbReference type="Proteomes" id="UP000178912">
    <property type="component" value="Unassembled WGS sequence"/>
</dbReference>
<dbReference type="InterPro" id="IPR045269">
    <property type="entry name" value="Atg1-like"/>
</dbReference>
<comment type="catalytic activity">
    <reaction evidence="11">
        <text>L-seryl-[protein] + ATP = O-phospho-L-seryl-[protein] + ADP + H(+)</text>
        <dbReference type="Rhea" id="RHEA:17989"/>
        <dbReference type="Rhea" id="RHEA-COMP:9863"/>
        <dbReference type="Rhea" id="RHEA-COMP:11604"/>
        <dbReference type="ChEBI" id="CHEBI:15378"/>
        <dbReference type="ChEBI" id="CHEBI:29999"/>
        <dbReference type="ChEBI" id="CHEBI:30616"/>
        <dbReference type="ChEBI" id="CHEBI:83421"/>
        <dbReference type="ChEBI" id="CHEBI:456216"/>
        <dbReference type="EC" id="2.7.11.1"/>
    </reaction>
</comment>
<dbReference type="GO" id="GO:0004674">
    <property type="term" value="F:protein serine/threonine kinase activity"/>
    <property type="evidence" value="ECO:0007669"/>
    <property type="project" value="UniProtKB-KW"/>
</dbReference>
<dbReference type="GO" id="GO:0005524">
    <property type="term" value="F:ATP binding"/>
    <property type="evidence" value="ECO:0007669"/>
    <property type="project" value="UniProtKB-UniRule"/>
</dbReference>
<feature type="binding site" evidence="12">
    <location>
        <position position="243"/>
    </location>
    <ligand>
        <name>ATP</name>
        <dbReference type="ChEBI" id="CHEBI:30616"/>
    </ligand>
</feature>
<keyword evidence="8" id="KW-0072">Autophagy</keyword>